<dbReference type="EMBL" id="CP093442">
    <property type="protein sequence ID" value="UOF01842.1"/>
    <property type="molecule type" value="Genomic_DNA"/>
</dbReference>
<accession>A0ABY4CA96</accession>
<reference evidence="2" key="1">
    <citation type="submission" date="2022-03" db="EMBL/GenBank/DDBJ databases">
        <title>Genome Identification and Characterization of new species Bdellovibrio reynosense LBG001 sp. nov. from a Mexico soil sample.</title>
        <authorList>
            <person name="Camilli A."/>
            <person name="Ajao Y."/>
            <person name="Guo X."/>
        </authorList>
    </citation>
    <scope>NUCLEOTIDE SEQUENCE</scope>
    <source>
        <strain evidence="2">LBG001</strain>
    </source>
</reference>
<dbReference type="Pfam" id="PF13439">
    <property type="entry name" value="Glyco_transf_4"/>
    <property type="match status" value="1"/>
</dbReference>
<feature type="domain" description="Glycosyltransferase subfamily 4-like N-terminal" evidence="1">
    <location>
        <begin position="17"/>
        <end position="175"/>
    </location>
</feature>
<keyword evidence="3" id="KW-1185">Reference proteome</keyword>
<name>A0ABY4CA96_9BACT</name>
<evidence type="ECO:0000259" key="1">
    <source>
        <dbReference type="Pfam" id="PF13439"/>
    </source>
</evidence>
<dbReference type="CDD" id="cd03801">
    <property type="entry name" value="GT4_PimA-like"/>
    <property type="match status" value="1"/>
</dbReference>
<dbReference type="PANTHER" id="PTHR45947:SF3">
    <property type="entry name" value="SULFOQUINOVOSYL TRANSFERASE SQD2"/>
    <property type="match status" value="1"/>
</dbReference>
<sequence>MKTSKKVLHLVEYLYLGGIERLLEQLALNTGDEAQLHFFTYETETLGGIGKAISDRDFPVFTFKKKSGRDWNLVRELIRVVKEHQIDTIHTHDFGPMEYATLLKVRFPHLRLIHTQHTVHHFLARKSYRYFFQAASYLYKCIICVSGHVKDSIIGGCPAVNKKALRVIPNGVDTNLFTPDKSKTITFSPLKLVSVCRISYEKNLDYLLNTCRLLKEHQIPFEFHHAGTSKLPSTKANLEKYVTDHGLESEVTFYGFMEDPRAVLAKGDFFVSSSLQEGHPVAVLEAMALEKICICSDIAPHKETSHGVIELFNLANERALFELLKNFSQQKPDLNILMGQTRDVVLKNYSLKKMVDEYVELYF</sequence>
<gene>
    <name evidence="2" type="ORF">MNR06_02600</name>
</gene>
<dbReference type="SUPFAM" id="SSF53756">
    <property type="entry name" value="UDP-Glycosyltransferase/glycogen phosphorylase"/>
    <property type="match status" value="1"/>
</dbReference>
<dbReference type="InterPro" id="IPR028098">
    <property type="entry name" value="Glyco_trans_4-like_N"/>
</dbReference>
<dbReference type="InterPro" id="IPR050194">
    <property type="entry name" value="Glycosyltransferase_grp1"/>
</dbReference>
<evidence type="ECO:0000313" key="2">
    <source>
        <dbReference type="EMBL" id="UOF01842.1"/>
    </source>
</evidence>
<organism evidence="2 3">
    <name type="scientific">Bdellovibrio reynosensis</name>
    <dbReference type="NCBI Taxonomy" id="2835041"/>
    <lineage>
        <taxon>Bacteria</taxon>
        <taxon>Pseudomonadati</taxon>
        <taxon>Bdellovibrionota</taxon>
        <taxon>Bdellovibrionia</taxon>
        <taxon>Bdellovibrionales</taxon>
        <taxon>Pseudobdellovibrionaceae</taxon>
        <taxon>Bdellovibrio</taxon>
    </lineage>
</organism>
<proteinExistence type="predicted"/>
<dbReference type="Gene3D" id="3.40.50.2000">
    <property type="entry name" value="Glycogen Phosphorylase B"/>
    <property type="match status" value="2"/>
</dbReference>
<dbReference type="Pfam" id="PF13692">
    <property type="entry name" value="Glyco_trans_1_4"/>
    <property type="match status" value="1"/>
</dbReference>
<evidence type="ECO:0000313" key="3">
    <source>
        <dbReference type="Proteomes" id="UP000830116"/>
    </source>
</evidence>
<dbReference type="PANTHER" id="PTHR45947">
    <property type="entry name" value="SULFOQUINOVOSYL TRANSFERASE SQD2"/>
    <property type="match status" value="1"/>
</dbReference>
<dbReference type="Proteomes" id="UP000830116">
    <property type="component" value="Chromosome"/>
</dbReference>
<protein>
    <submittedName>
        <fullName evidence="2">Glycosyltransferase family 4 protein</fullName>
    </submittedName>
</protein>
<dbReference type="RefSeq" id="WP_243538462.1">
    <property type="nucleotide sequence ID" value="NZ_CP093442.1"/>
</dbReference>